<keyword evidence="15 20" id="KW-0560">Oxidoreductase</keyword>
<evidence type="ECO:0000256" key="13">
    <source>
        <dbReference type="ARBA" id="ARBA00022960"/>
    </source>
</evidence>
<keyword evidence="14 20" id="KW-0573">Peptidoglycan synthesis</keyword>
<keyword evidence="17 20" id="KW-0961">Cell wall biogenesis/degradation</keyword>
<organism evidence="22 23">
    <name type="scientific">Thiorhodococcus minor</name>
    <dbReference type="NCBI Taxonomy" id="57489"/>
    <lineage>
        <taxon>Bacteria</taxon>
        <taxon>Pseudomonadati</taxon>
        <taxon>Pseudomonadota</taxon>
        <taxon>Gammaproteobacteria</taxon>
        <taxon>Chromatiales</taxon>
        <taxon>Chromatiaceae</taxon>
        <taxon>Thiorhodococcus</taxon>
    </lineage>
</organism>
<dbReference type="EC" id="1.3.1.98" evidence="6 20"/>
<feature type="domain" description="UDP-N-acetylenolpyruvoylglucosamine reductase C-terminal" evidence="21">
    <location>
        <begin position="89"/>
        <end position="145"/>
    </location>
</feature>
<evidence type="ECO:0000259" key="21">
    <source>
        <dbReference type="Pfam" id="PF02873"/>
    </source>
</evidence>
<sequence length="165" mass="17825">MLEGLTGAEHTCGIPGTLGGLVCMNGGSQRKGIGESIVEVTSVAVDGQLHHRDRDSCQFGYRTSVFQRSDDVIVGVRLSFELVSDKGAVRHEMLGILRNRRSKFPLRDANCGSVFLSDPSMYELHGPPGAVIDRLGLKGKQIGGLSRLLWGCDIFKINGLPAAFR</sequence>
<dbReference type="InterPro" id="IPR003170">
    <property type="entry name" value="MurB"/>
</dbReference>
<dbReference type="GO" id="GO:0051301">
    <property type="term" value="P:cell division"/>
    <property type="evidence" value="ECO:0007669"/>
    <property type="project" value="UniProtKB-KW"/>
</dbReference>
<dbReference type="GO" id="GO:0008360">
    <property type="term" value="P:regulation of cell shape"/>
    <property type="evidence" value="ECO:0007669"/>
    <property type="project" value="UniProtKB-KW"/>
</dbReference>
<keyword evidence="8 20" id="KW-0963">Cytoplasm</keyword>
<evidence type="ECO:0000256" key="16">
    <source>
        <dbReference type="ARBA" id="ARBA00023306"/>
    </source>
</evidence>
<keyword evidence="9 20" id="KW-0132">Cell division</keyword>
<dbReference type="Pfam" id="PF02873">
    <property type="entry name" value="MurB_C"/>
    <property type="match status" value="1"/>
</dbReference>
<dbReference type="PANTHER" id="PTHR21071:SF4">
    <property type="entry name" value="UDP-N-ACETYLENOLPYRUVOYLGLUCOSAMINE REDUCTASE"/>
    <property type="match status" value="1"/>
</dbReference>
<accession>A0A6M0K7M8</accession>
<evidence type="ECO:0000256" key="8">
    <source>
        <dbReference type="ARBA" id="ARBA00022490"/>
    </source>
</evidence>
<evidence type="ECO:0000256" key="11">
    <source>
        <dbReference type="ARBA" id="ARBA00022827"/>
    </source>
</evidence>
<evidence type="ECO:0000256" key="5">
    <source>
        <dbReference type="ARBA" id="ARBA00010485"/>
    </source>
</evidence>
<dbReference type="SUPFAM" id="SSF56176">
    <property type="entry name" value="FAD-binding/transporter-associated domain-like"/>
    <property type="match status" value="1"/>
</dbReference>
<gene>
    <name evidence="20" type="primary">murB</name>
    <name evidence="22" type="ORF">G3446_26385</name>
</gene>
<evidence type="ECO:0000256" key="9">
    <source>
        <dbReference type="ARBA" id="ARBA00022618"/>
    </source>
</evidence>
<feature type="active site" evidence="20">
    <location>
        <position position="62"/>
    </location>
</feature>
<dbReference type="InterPro" id="IPR036318">
    <property type="entry name" value="FAD-bd_PCMH-like_sf"/>
</dbReference>
<evidence type="ECO:0000256" key="7">
    <source>
        <dbReference type="ARBA" id="ARBA00015188"/>
    </source>
</evidence>
<evidence type="ECO:0000256" key="3">
    <source>
        <dbReference type="ARBA" id="ARBA00004496"/>
    </source>
</evidence>
<dbReference type="InterPro" id="IPR016169">
    <property type="entry name" value="FAD-bd_PCMH_sub2"/>
</dbReference>
<dbReference type="GO" id="GO:0008762">
    <property type="term" value="F:UDP-N-acetylmuramate dehydrogenase activity"/>
    <property type="evidence" value="ECO:0007669"/>
    <property type="project" value="UniProtKB-UniRule"/>
</dbReference>
<keyword evidence="16 20" id="KW-0131">Cell cycle</keyword>
<keyword evidence="23" id="KW-1185">Reference proteome</keyword>
<evidence type="ECO:0000256" key="17">
    <source>
        <dbReference type="ARBA" id="ARBA00023316"/>
    </source>
</evidence>
<dbReference type="InterPro" id="IPR036635">
    <property type="entry name" value="MurB_C_sf"/>
</dbReference>
<evidence type="ECO:0000256" key="10">
    <source>
        <dbReference type="ARBA" id="ARBA00022630"/>
    </source>
</evidence>
<dbReference type="PANTHER" id="PTHR21071">
    <property type="entry name" value="UDP-N-ACETYLENOLPYRUVOYLGLUCOSAMINE REDUCTASE"/>
    <property type="match status" value="1"/>
</dbReference>
<evidence type="ECO:0000256" key="14">
    <source>
        <dbReference type="ARBA" id="ARBA00022984"/>
    </source>
</evidence>
<evidence type="ECO:0000256" key="1">
    <source>
        <dbReference type="ARBA" id="ARBA00001974"/>
    </source>
</evidence>
<comment type="subcellular location">
    <subcellularLocation>
        <location evidence="3 20">Cytoplasm</location>
    </subcellularLocation>
</comment>
<keyword evidence="11 20" id="KW-0274">FAD</keyword>
<dbReference type="Proteomes" id="UP000483379">
    <property type="component" value="Unassembled WGS sequence"/>
</dbReference>
<comment type="similarity">
    <text evidence="5 20">Belongs to the MurB family.</text>
</comment>
<feature type="active site" description="Proton donor" evidence="20">
    <location>
        <position position="113"/>
    </location>
</feature>
<comment type="caution">
    <text evidence="20">Lacks conserved residue(s) required for the propagation of feature annotation.</text>
</comment>
<comment type="caution">
    <text evidence="22">The sequence shown here is derived from an EMBL/GenBank/DDBJ whole genome shotgun (WGS) entry which is preliminary data.</text>
</comment>
<dbReference type="UniPathway" id="UPA00219"/>
<dbReference type="AlphaFoldDB" id="A0A6M0K7M8"/>
<evidence type="ECO:0000313" key="23">
    <source>
        <dbReference type="Proteomes" id="UP000483379"/>
    </source>
</evidence>
<dbReference type="EMBL" id="JAAIJQ010000214">
    <property type="protein sequence ID" value="NEV65314.1"/>
    <property type="molecule type" value="Genomic_DNA"/>
</dbReference>
<reference evidence="22 23" key="1">
    <citation type="submission" date="2020-02" db="EMBL/GenBank/DDBJ databases">
        <title>Genome sequences of Thiorhodococcus mannitoliphagus and Thiorhodococcus minor, purple sulfur photosynthetic bacteria in the gammaproteobacterial family, Chromatiaceae.</title>
        <authorList>
            <person name="Aviles F.A."/>
            <person name="Meyer T.E."/>
            <person name="Kyndt J.A."/>
        </authorList>
    </citation>
    <scope>NUCLEOTIDE SEQUENCE [LARGE SCALE GENOMIC DNA]</scope>
    <source>
        <strain evidence="22 23">DSM 11518</strain>
    </source>
</reference>
<evidence type="ECO:0000256" key="12">
    <source>
        <dbReference type="ARBA" id="ARBA00022857"/>
    </source>
</evidence>
<comment type="pathway">
    <text evidence="4 20">Cell wall biogenesis; peptidoglycan biosynthesis.</text>
</comment>
<evidence type="ECO:0000256" key="20">
    <source>
        <dbReference type="HAMAP-Rule" id="MF_00037"/>
    </source>
</evidence>
<comment type="catalytic activity">
    <reaction evidence="19 20">
        <text>UDP-N-acetyl-alpha-D-muramate + NADP(+) = UDP-N-acetyl-3-O-(1-carboxyvinyl)-alpha-D-glucosamine + NADPH + H(+)</text>
        <dbReference type="Rhea" id="RHEA:12248"/>
        <dbReference type="ChEBI" id="CHEBI:15378"/>
        <dbReference type="ChEBI" id="CHEBI:57783"/>
        <dbReference type="ChEBI" id="CHEBI:58349"/>
        <dbReference type="ChEBI" id="CHEBI:68483"/>
        <dbReference type="ChEBI" id="CHEBI:70757"/>
        <dbReference type="EC" id="1.3.1.98"/>
    </reaction>
</comment>
<evidence type="ECO:0000256" key="6">
    <source>
        <dbReference type="ARBA" id="ARBA00012518"/>
    </source>
</evidence>
<dbReference type="GO" id="GO:0050660">
    <property type="term" value="F:flavin adenine dinucleotide binding"/>
    <property type="evidence" value="ECO:0007669"/>
    <property type="project" value="InterPro"/>
</dbReference>
<proteinExistence type="inferred from homology"/>
<dbReference type="GO" id="GO:0071555">
    <property type="term" value="P:cell wall organization"/>
    <property type="evidence" value="ECO:0007669"/>
    <property type="project" value="UniProtKB-KW"/>
</dbReference>
<dbReference type="Gene3D" id="3.30.465.10">
    <property type="match status" value="1"/>
</dbReference>
<dbReference type="GO" id="GO:0009252">
    <property type="term" value="P:peptidoglycan biosynthetic process"/>
    <property type="evidence" value="ECO:0007669"/>
    <property type="project" value="UniProtKB-UniRule"/>
</dbReference>
<protein>
    <recommendedName>
        <fullName evidence="7 20">UDP-N-acetylenolpyruvoylglucosamine reductase</fullName>
        <ecNumber evidence="6 20">1.3.1.98</ecNumber>
    </recommendedName>
    <alternativeName>
        <fullName evidence="18 20">UDP-N-acetylmuramate dehydrogenase</fullName>
    </alternativeName>
</protein>
<evidence type="ECO:0000313" key="22">
    <source>
        <dbReference type="EMBL" id="NEV65314.1"/>
    </source>
</evidence>
<keyword evidence="12 20" id="KW-0521">NADP</keyword>
<evidence type="ECO:0000256" key="18">
    <source>
        <dbReference type="ARBA" id="ARBA00031026"/>
    </source>
</evidence>
<dbReference type="HAMAP" id="MF_00037">
    <property type="entry name" value="MurB"/>
    <property type="match status" value="1"/>
</dbReference>
<dbReference type="InterPro" id="IPR011601">
    <property type="entry name" value="MurB_C"/>
</dbReference>
<keyword evidence="10 20" id="KW-0285">Flavoprotein</keyword>
<dbReference type="SUPFAM" id="SSF56194">
    <property type="entry name" value="Uridine diphospho-N-Acetylenolpyruvylglucosamine reductase, MurB, C-terminal domain"/>
    <property type="match status" value="1"/>
</dbReference>
<evidence type="ECO:0000256" key="2">
    <source>
        <dbReference type="ARBA" id="ARBA00003921"/>
    </source>
</evidence>
<evidence type="ECO:0000256" key="15">
    <source>
        <dbReference type="ARBA" id="ARBA00023002"/>
    </source>
</evidence>
<keyword evidence="13 20" id="KW-0133">Cell shape</keyword>
<comment type="cofactor">
    <cofactor evidence="1 20">
        <name>FAD</name>
        <dbReference type="ChEBI" id="CHEBI:57692"/>
    </cofactor>
</comment>
<comment type="function">
    <text evidence="2 20">Cell wall formation.</text>
</comment>
<name>A0A6M0K7M8_9GAMM</name>
<evidence type="ECO:0000256" key="19">
    <source>
        <dbReference type="ARBA" id="ARBA00048914"/>
    </source>
</evidence>
<dbReference type="GO" id="GO:0005829">
    <property type="term" value="C:cytosol"/>
    <property type="evidence" value="ECO:0007669"/>
    <property type="project" value="TreeGrafter"/>
</dbReference>
<evidence type="ECO:0000256" key="4">
    <source>
        <dbReference type="ARBA" id="ARBA00004752"/>
    </source>
</evidence>